<accession>A0AAV3ZJE6</accession>
<evidence type="ECO:0000313" key="1">
    <source>
        <dbReference type="EMBL" id="GFN94689.1"/>
    </source>
</evidence>
<proteinExistence type="predicted"/>
<gene>
    <name evidence="1" type="ORF">PoB_002119500</name>
</gene>
<evidence type="ECO:0000313" key="2">
    <source>
        <dbReference type="Proteomes" id="UP000735302"/>
    </source>
</evidence>
<organism evidence="1 2">
    <name type="scientific">Plakobranchus ocellatus</name>
    <dbReference type="NCBI Taxonomy" id="259542"/>
    <lineage>
        <taxon>Eukaryota</taxon>
        <taxon>Metazoa</taxon>
        <taxon>Spiralia</taxon>
        <taxon>Lophotrochozoa</taxon>
        <taxon>Mollusca</taxon>
        <taxon>Gastropoda</taxon>
        <taxon>Heterobranchia</taxon>
        <taxon>Euthyneura</taxon>
        <taxon>Panpulmonata</taxon>
        <taxon>Sacoglossa</taxon>
        <taxon>Placobranchoidea</taxon>
        <taxon>Plakobranchidae</taxon>
        <taxon>Plakobranchus</taxon>
    </lineage>
</organism>
<name>A0AAV3ZJE6_9GAST</name>
<dbReference type="EMBL" id="BLXT01002468">
    <property type="protein sequence ID" value="GFN94689.1"/>
    <property type="molecule type" value="Genomic_DNA"/>
</dbReference>
<dbReference type="AlphaFoldDB" id="A0AAV3ZJE6"/>
<comment type="caution">
    <text evidence="1">The sequence shown here is derived from an EMBL/GenBank/DDBJ whole genome shotgun (WGS) entry which is preliminary data.</text>
</comment>
<sequence length="100" mass="11220">MFIVFSHASYEFQVRTLFPTTLFSKMKRGACLKIVGEENSGACLNRICLFLSILYQSLIKTSVVLDSRHQGLDVSVLGGHWPDGSESIKPSWDGRVRNDL</sequence>
<reference evidence="1 2" key="1">
    <citation type="journal article" date="2021" name="Elife">
        <title>Chloroplast acquisition without the gene transfer in kleptoplastic sea slugs, Plakobranchus ocellatus.</title>
        <authorList>
            <person name="Maeda T."/>
            <person name="Takahashi S."/>
            <person name="Yoshida T."/>
            <person name="Shimamura S."/>
            <person name="Takaki Y."/>
            <person name="Nagai Y."/>
            <person name="Toyoda A."/>
            <person name="Suzuki Y."/>
            <person name="Arimoto A."/>
            <person name="Ishii H."/>
            <person name="Satoh N."/>
            <person name="Nishiyama T."/>
            <person name="Hasebe M."/>
            <person name="Maruyama T."/>
            <person name="Minagawa J."/>
            <person name="Obokata J."/>
            <person name="Shigenobu S."/>
        </authorList>
    </citation>
    <scope>NUCLEOTIDE SEQUENCE [LARGE SCALE GENOMIC DNA]</scope>
</reference>
<protein>
    <submittedName>
        <fullName evidence="1">Uncharacterized protein</fullName>
    </submittedName>
</protein>
<dbReference type="Proteomes" id="UP000735302">
    <property type="component" value="Unassembled WGS sequence"/>
</dbReference>
<keyword evidence="2" id="KW-1185">Reference proteome</keyword>